<keyword evidence="4" id="KW-1185">Reference proteome</keyword>
<gene>
    <name evidence="3" type="ORF">LOM8899_02434</name>
</gene>
<dbReference type="InterPro" id="IPR023393">
    <property type="entry name" value="START-like_dom_sf"/>
</dbReference>
<evidence type="ECO:0000313" key="4">
    <source>
        <dbReference type="Proteomes" id="UP000201613"/>
    </source>
</evidence>
<dbReference type="Gene3D" id="3.30.530.20">
    <property type="match status" value="1"/>
</dbReference>
<dbReference type="OrthoDB" id="9805228at2"/>
<evidence type="ECO:0000313" key="3">
    <source>
        <dbReference type="EMBL" id="SMY08284.1"/>
    </source>
</evidence>
<accession>A0A238LFT9</accession>
<organism evidence="3 4">
    <name type="scientific">Flavimaricola marinus</name>
    <dbReference type="NCBI Taxonomy" id="1819565"/>
    <lineage>
        <taxon>Bacteria</taxon>
        <taxon>Pseudomonadati</taxon>
        <taxon>Pseudomonadota</taxon>
        <taxon>Alphaproteobacteria</taxon>
        <taxon>Rhodobacterales</taxon>
        <taxon>Paracoccaceae</taxon>
        <taxon>Flavimaricola</taxon>
    </lineage>
</organism>
<dbReference type="AlphaFoldDB" id="A0A238LFT9"/>
<name>A0A238LFT9_9RHOB</name>
<feature type="domain" description="Activator of Hsp90 ATPase homologue 1/2-like C-terminal" evidence="2">
    <location>
        <begin position="22"/>
        <end position="154"/>
    </location>
</feature>
<dbReference type="SUPFAM" id="SSF55961">
    <property type="entry name" value="Bet v1-like"/>
    <property type="match status" value="1"/>
</dbReference>
<dbReference type="Pfam" id="PF08327">
    <property type="entry name" value="AHSA1"/>
    <property type="match status" value="1"/>
</dbReference>
<dbReference type="EMBL" id="FXZK01000004">
    <property type="protein sequence ID" value="SMY08284.1"/>
    <property type="molecule type" value="Genomic_DNA"/>
</dbReference>
<dbReference type="InterPro" id="IPR013538">
    <property type="entry name" value="ASHA1/2-like_C"/>
</dbReference>
<comment type="similarity">
    <text evidence="1">Belongs to the AHA1 family.</text>
</comment>
<evidence type="ECO:0000259" key="2">
    <source>
        <dbReference type="Pfam" id="PF08327"/>
    </source>
</evidence>
<sequence length="156" mass="17221">MTKLSIETDGEKSVIVRRRFRAAPEAVFRAHIDAELLRKWMFGPPGWTMSVCESDPKPGGAIRFEWAGPAGATMRVTGTYKEVIPHSRLRHTEIMHMPDPSPENEVLTEFTATEDSGTLVVVTMTLPTPEDRAAMLASGMEDGMEASYAKLDALDL</sequence>
<proteinExistence type="inferred from homology"/>
<dbReference type="Proteomes" id="UP000201613">
    <property type="component" value="Unassembled WGS sequence"/>
</dbReference>
<dbReference type="RefSeq" id="WP_093992476.1">
    <property type="nucleotide sequence ID" value="NZ_FXZK01000004.1"/>
</dbReference>
<reference evidence="3 4" key="1">
    <citation type="submission" date="2017-05" db="EMBL/GenBank/DDBJ databases">
        <authorList>
            <person name="Song R."/>
            <person name="Chenine A.L."/>
            <person name="Ruprecht R.M."/>
        </authorList>
    </citation>
    <scope>NUCLEOTIDE SEQUENCE [LARGE SCALE GENOMIC DNA]</scope>
    <source>
        <strain evidence="3 4">CECT 8899</strain>
    </source>
</reference>
<evidence type="ECO:0000256" key="1">
    <source>
        <dbReference type="ARBA" id="ARBA00006817"/>
    </source>
</evidence>
<protein>
    <recommendedName>
        <fullName evidence="2">Activator of Hsp90 ATPase homologue 1/2-like C-terminal domain-containing protein</fullName>
    </recommendedName>
</protein>